<evidence type="ECO:0000313" key="8">
    <source>
        <dbReference type="WBParaSite" id="EEL_0000314601-mRNA-1"/>
    </source>
</evidence>
<dbReference type="InterPro" id="IPR020846">
    <property type="entry name" value="MFS_dom"/>
</dbReference>
<evidence type="ECO:0000256" key="2">
    <source>
        <dbReference type="ARBA" id="ARBA00022692"/>
    </source>
</evidence>
<dbReference type="GO" id="GO:0006820">
    <property type="term" value="P:monoatomic anion transport"/>
    <property type="evidence" value="ECO:0007669"/>
    <property type="project" value="TreeGrafter"/>
</dbReference>
<dbReference type="InterPro" id="IPR050382">
    <property type="entry name" value="MFS_Na/Anion_cotransporter"/>
</dbReference>
<feature type="domain" description="Major facilitator superfamily (MFS) profile" evidence="6">
    <location>
        <begin position="1"/>
        <end position="159"/>
    </location>
</feature>
<name>A0A0R3RNT5_9BILA</name>
<keyword evidence="4 5" id="KW-0472">Membrane</keyword>
<keyword evidence="2 5" id="KW-0812">Transmembrane</keyword>
<dbReference type="AlphaFoldDB" id="A0A0R3RNT5"/>
<keyword evidence="3 5" id="KW-1133">Transmembrane helix</keyword>
<evidence type="ECO:0000256" key="4">
    <source>
        <dbReference type="ARBA" id="ARBA00023136"/>
    </source>
</evidence>
<dbReference type="PANTHER" id="PTHR11662">
    <property type="entry name" value="SOLUTE CARRIER FAMILY 17"/>
    <property type="match status" value="1"/>
</dbReference>
<dbReference type="PANTHER" id="PTHR11662:SF53">
    <property type="entry name" value="MAJOR FACILITATOR SUPERFAMILY (MFS) PROFILE DOMAIN-CONTAINING PROTEIN"/>
    <property type="match status" value="1"/>
</dbReference>
<dbReference type="GO" id="GO:0016020">
    <property type="term" value="C:membrane"/>
    <property type="evidence" value="ECO:0007669"/>
    <property type="project" value="UniProtKB-SubCell"/>
</dbReference>
<dbReference type="STRING" id="1147741.A0A0R3RNT5"/>
<feature type="transmembrane region" description="Helical" evidence="5">
    <location>
        <begin position="75"/>
        <end position="93"/>
    </location>
</feature>
<dbReference type="Gene3D" id="1.20.1250.20">
    <property type="entry name" value="MFS general substrate transporter like domains"/>
    <property type="match status" value="1"/>
</dbReference>
<evidence type="ECO:0000256" key="3">
    <source>
        <dbReference type="ARBA" id="ARBA00022989"/>
    </source>
</evidence>
<proteinExistence type="predicted"/>
<dbReference type="Pfam" id="PF07690">
    <property type="entry name" value="MFS_1"/>
    <property type="match status" value="1"/>
</dbReference>
<reference evidence="8" key="1">
    <citation type="submission" date="2017-02" db="UniProtKB">
        <authorList>
            <consortium name="WormBaseParasite"/>
        </authorList>
    </citation>
    <scope>IDENTIFICATION</scope>
</reference>
<organism evidence="7 8">
    <name type="scientific">Elaeophora elaphi</name>
    <dbReference type="NCBI Taxonomy" id="1147741"/>
    <lineage>
        <taxon>Eukaryota</taxon>
        <taxon>Metazoa</taxon>
        <taxon>Ecdysozoa</taxon>
        <taxon>Nematoda</taxon>
        <taxon>Chromadorea</taxon>
        <taxon>Rhabditida</taxon>
        <taxon>Spirurina</taxon>
        <taxon>Spiruromorpha</taxon>
        <taxon>Filarioidea</taxon>
        <taxon>Onchocercidae</taxon>
        <taxon>Elaeophora</taxon>
    </lineage>
</organism>
<comment type="subcellular location">
    <subcellularLocation>
        <location evidence="1">Membrane</location>
        <topology evidence="1">Multi-pass membrane protein</topology>
    </subcellularLocation>
</comment>
<dbReference type="InterPro" id="IPR011701">
    <property type="entry name" value="MFS"/>
</dbReference>
<sequence length="159" mass="17598">MKLLIGDRSNSASLSKSNANNGNQDYIEIRSCHVDERLNWTMFEQGMVLCAQNIGSLFMLIIGPQADRLNGKWTVAVALLVTIVSNMMLPLLATKHFLFAIVARILCGIADAFLTPSISSMIVRWFPPKERSFAIGFITGGRQIGVNLINFHALGNFRI</sequence>
<evidence type="ECO:0000313" key="7">
    <source>
        <dbReference type="Proteomes" id="UP000050640"/>
    </source>
</evidence>
<dbReference type="GO" id="GO:0022857">
    <property type="term" value="F:transmembrane transporter activity"/>
    <property type="evidence" value="ECO:0007669"/>
    <property type="project" value="InterPro"/>
</dbReference>
<feature type="transmembrane region" description="Helical" evidence="5">
    <location>
        <begin position="99"/>
        <end position="123"/>
    </location>
</feature>
<dbReference type="WBParaSite" id="EEL_0000314601-mRNA-1">
    <property type="protein sequence ID" value="EEL_0000314601-mRNA-1"/>
    <property type="gene ID" value="EEL_0000314601"/>
</dbReference>
<evidence type="ECO:0000256" key="5">
    <source>
        <dbReference type="SAM" id="Phobius"/>
    </source>
</evidence>
<keyword evidence="7" id="KW-1185">Reference proteome</keyword>
<accession>A0A0R3RNT5</accession>
<evidence type="ECO:0000259" key="6">
    <source>
        <dbReference type="PROSITE" id="PS50850"/>
    </source>
</evidence>
<dbReference type="InterPro" id="IPR036259">
    <property type="entry name" value="MFS_trans_sf"/>
</dbReference>
<evidence type="ECO:0000256" key="1">
    <source>
        <dbReference type="ARBA" id="ARBA00004141"/>
    </source>
</evidence>
<dbReference type="Proteomes" id="UP000050640">
    <property type="component" value="Unplaced"/>
</dbReference>
<dbReference type="SUPFAM" id="SSF103473">
    <property type="entry name" value="MFS general substrate transporter"/>
    <property type="match status" value="1"/>
</dbReference>
<protein>
    <submittedName>
        <fullName evidence="8">MFS domain-containing protein</fullName>
    </submittedName>
</protein>
<dbReference type="PROSITE" id="PS50850">
    <property type="entry name" value="MFS"/>
    <property type="match status" value="1"/>
</dbReference>